<dbReference type="Proteomes" id="UP000184280">
    <property type="component" value="Unassembled WGS sequence"/>
</dbReference>
<evidence type="ECO:0000313" key="2">
    <source>
        <dbReference type="Proteomes" id="UP000184280"/>
    </source>
</evidence>
<sequence length="135" mass="15392">MKNFIPAPIDNKNLMEDAFTDDVEIFGDFYAAPDNYKRGVRHMIGLMAPKDEDGFALEDGIVDASWEFGSYGVDIKVIAVSPCEDFGMVAGQIIEYYKQKFKSWECEENPGLVVEFKEEEENALEVSFFYDLDKC</sequence>
<proteinExistence type="predicted"/>
<organism evidence="1 2">
    <name type="scientific">Xylanibacter ruminicola</name>
    <name type="common">Prevotella ruminicola</name>
    <dbReference type="NCBI Taxonomy" id="839"/>
    <lineage>
        <taxon>Bacteria</taxon>
        <taxon>Pseudomonadati</taxon>
        <taxon>Bacteroidota</taxon>
        <taxon>Bacteroidia</taxon>
        <taxon>Bacteroidales</taxon>
        <taxon>Prevotellaceae</taxon>
        <taxon>Xylanibacter</taxon>
    </lineage>
</organism>
<reference evidence="1 2" key="1">
    <citation type="submission" date="2016-11" db="EMBL/GenBank/DDBJ databases">
        <authorList>
            <person name="Jaros S."/>
            <person name="Januszkiewicz K."/>
            <person name="Wedrychowicz H."/>
        </authorList>
    </citation>
    <scope>NUCLEOTIDE SEQUENCE [LARGE SCALE GENOMIC DNA]</scope>
    <source>
        <strain evidence="1 2">BPI-34</strain>
    </source>
</reference>
<gene>
    <name evidence="1" type="ORF">SAMN04488494_0572</name>
</gene>
<name>A0A1M7CYV9_XYLRU</name>
<dbReference type="RefSeq" id="WP_139294587.1">
    <property type="nucleotide sequence ID" value="NZ_FRCJ01000001.1"/>
</dbReference>
<accession>A0A1M7CYV9</accession>
<dbReference type="AlphaFoldDB" id="A0A1M7CYV9"/>
<protein>
    <submittedName>
        <fullName evidence="1">Uncharacterized protein</fullName>
    </submittedName>
</protein>
<evidence type="ECO:0000313" key="1">
    <source>
        <dbReference type="EMBL" id="SHL72424.1"/>
    </source>
</evidence>
<dbReference type="EMBL" id="FRCJ01000001">
    <property type="protein sequence ID" value="SHL72424.1"/>
    <property type="molecule type" value="Genomic_DNA"/>
</dbReference>